<evidence type="ECO:0008006" key="6">
    <source>
        <dbReference type="Google" id="ProtNLM"/>
    </source>
</evidence>
<reference evidence="4" key="1">
    <citation type="submission" date="2018-11" db="EMBL/GenBank/DDBJ databases">
        <authorList>
            <person name="Alioto T."/>
            <person name="Alioto T."/>
        </authorList>
    </citation>
    <scope>NUCLEOTIDE SEQUENCE</scope>
</reference>
<dbReference type="AlphaFoldDB" id="A0A8B6BF19"/>
<gene>
    <name evidence="4" type="ORF">MGAL_10B010042</name>
</gene>
<dbReference type="GO" id="GO:0005524">
    <property type="term" value="F:ATP binding"/>
    <property type="evidence" value="ECO:0007669"/>
    <property type="project" value="UniProtKB-KW"/>
</dbReference>
<dbReference type="PANTHER" id="PTHR14187:SF5">
    <property type="entry name" value="HEAT SHOCK 70 KDA PROTEIN 12A"/>
    <property type="match status" value="1"/>
</dbReference>
<dbReference type="Pfam" id="PF00012">
    <property type="entry name" value="HSP70"/>
    <property type="match status" value="1"/>
</dbReference>
<accession>A0A8B6BF19</accession>
<dbReference type="OrthoDB" id="6127299at2759"/>
<evidence type="ECO:0000256" key="1">
    <source>
        <dbReference type="ARBA" id="ARBA00007381"/>
    </source>
</evidence>
<name>A0A8B6BF19_MYTGA</name>
<evidence type="ECO:0000313" key="4">
    <source>
        <dbReference type="EMBL" id="VDH89823.1"/>
    </source>
</evidence>
<dbReference type="GO" id="GO:0140662">
    <property type="term" value="F:ATP-dependent protein folding chaperone"/>
    <property type="evidence" value="ECO:0007669"/>
    <property type="project" value="InterPro"/>
</dbReference>
<dbReference type="InterPro" id="IPR013126">
    <property type="entry name" value="Hsp_70_fam"/>
</dbReference>
<comment type="caution">
    <text evidence="4">The sequence shown here is derived from an EMBL/GenBank/DDBJ whole genome shotgun (WGS) entry which is preliminary data.</text>
</comment>
<comment type="similarity">
    <text evidence="1">Belongs to the heat shock protein 70 family.</text>
</comment>
<organism evidence="4 5">
    <name type="scientific">Mytilus galloprovincialis</name>
    <name type="common">Mediterranean mussel</name>
    <dbReference type="NCBI Taxonomy" id="29158"/>
    <lineage>
        <taxon>Eukaryota</taxon>
        <taxon>Metazoa</taxon>
        <taxon>Spiralia</taxon>
        <taxon>Lophotrochozoa</taxon>
        <taxon>Mollusca</taxon>
        <taxon>Bivalvia</taxon>
        <taxon>Autobranchia</taxon>
        <taxon>Pteriomorphia</taxon>
        <taxon>Mytilida</taxon>
        <taxon>Mytiloidea</taxon>
        <taxon>Mytilidae</taxon>
        <taxon>Mytilinae</taxon>
        <taxon>Mytilus</taxon>
    </lineage>
</organism>
<dbReference type="Proteomes" id="UP000596742">
    <property type="component" value="Unassembled WGS sequence"/>
</dbReference>
<keyword evidence="2" id="KW-0547">Nucleotide-binding</keyword>
<proteinExistence type="inferred from homology"/>
<evidence type="ECO:0000313" key="5">
    <source>
        <dbReference type="Proteomes" id="UP000596742"/>
    </source>
</evidence>
<dbReference type="PANTHER" id="PTHR14187">
    <property type="entry name" value="ALPHA KINASE/ELONGATION FACTOR 2 KINASE"/>
    <property type="match status" value="1"/>
</dbReference>
<dbReference type="EMBL" id="UYJE01000061">
    <property type="protein sequence ID" value="VDH89823.1"/>
    <property type="molecule type" value="Genomic_DNA"/>
</dbReference>
<evidence type="ECO:0000256" key="2">
    <source>
        <dbReference type="ARBA" id="ARBA00022741"/>
    </source>
</evidence>
<sequence length="578" mass="65053">MSESGKILVAAIDFGTTYSGYAFSLRSDFEKDPCKISSHNWTAASRGLVSLKTPTSILLNPQQEFESFGYEAEDRYTALANEDIHHEWFYFRRFKMMLHGSLGLKRDIMVKTFDNKKELPALKIFSMAIRYLKDNLLTTLNKSVEILADDIQWVLTVPAIWNDPAKQFMREAAQKAGIKEDNLLIALEPEAASMFCKYMPVEKGEHSFQSFQPGSKYMVLDCGGGTVDITVHQVQKDKTLIELYKASGGAWGGTQVDEAFRQLIVKIIGNPIFLKFCDENAADFVDMFREFELKKREFKGDGNKKVTIKVPVSLKETFEKETEETIQDALTQTAYSTKLTWTADKLRISGLLFATLFEIATGNIIEHVKKLLKEPEVKGTTNIIMVGGFSESHMIQAKVKEAFPNMNVIIPAEAGLSVLKGAVIFGHLPKAISARKAKYTYGLATMTKFVKGKHREDKKEIIGNQVKCKDIFSVHVEKGETLELDKAQSERSYNPVEPEQKEIIFQFYITDSDDPMYVTDSGCTHIGKMVVKIPDTSGGLDRQVKVQLIFGGTELKVKAIIEKTNQEVTAKLQFLDKK</sequence>
<dbReference type="SUPFAM" id="SSF53067">
    <property type="entry name" value="Actin-like ATPase domain"/>
    <property type="match status" value="2"/>
</dbReference>
<protein>
    <recommendedName>
        <fullName evidence="6">Heat shock 70 kDa protein 12A</fullName>
    </recommendedName>
</protein>
<evidence type="ECO:0000256" key="3">
    <source>
        <dbReference type="ARBA" id="ARBA00022840"/>
    </source>
</evidence>
<dbReference type="Gene3D" id="3.30.420.40">
    <property type="match status" value="2"/>
</dbReference>
<dbReference type="CDD" id="cd10229">
    <property type="entry name" value="ASKHA_NBD_HSP70_HSPA12"/>
    <property type="match status" value="1"/>
</dbReference>
<dbReference type="InterPro" id="IPR043129">
    <property type="entry name" value="ATPase_NBD"/>
</dbReference>
<keyword evidence="3" id="KW-0067">ATP-binding</keyword>
<keyword evidence="5" id="KW-1185">Reference proteome</keyword>